<dbReference type="AlphaFoldDB" id="A0A4Y9SKI5"/>
<dbReference type="RefSeq" id="WP_135192270.1">
    <property type="nucleotide sequence ID" value="NZ_SPUM01000153.1"/>
</dbReference>
<dbReference type="Proteomes" id="UP000297258">
    <property type="component" value="Unassembled WGS sequence"/>
</dbReference>
<dbReference type="EMBL" id="SPUM01000153">
    <property type="protein sequence ID" value="TFW27160.1"/>
    <property type="molecule type" value="Genomic_DNA"/>
</dbReference>
<protein>
    <submittedName>
        <fullName evidence="2">Uncharacterized protein</fullName>
    </submittedName>
</protein>
<dbReference type="OrthoDB" id="8926607at2"/>
<evidence type="ECO:0000313" key="2">
    <source>
        <dbReference type="EMBL" id="TFW27160.1"/>
    </source>
</evidence>
<comment type="caution">
    <text evidence="2">The sequence shown here is derived from an EMBL/GenBank/DDBJ whole genome shotgun (WGS) entry which is preliminary data.</text>
</comment>
<reference evidence="2 3" key="1">
    <citation type="submission" date="2019-03" db="EMBL/GenBank/DDBJ databases">
        <title>Draft genome of Massilia hortus sp. nov., a novel bacterial species of the Oxalobacteraceae family.</title>
        <authorList>
            <person name="Peta V."/>
            <person name="Raths R."/>
            <person name="Bucking H."/>
        </authorList>
    </citation>
    <scope>NUCLEOTIDE SEQUENCE [LARGE SCALE GENOMIC DNA]</scope>
    <source>
        <strain evidence="2 3">ONC3</strain>
    </source>
</reference>
<sequence>MITLIGVYDNFDAARVAHSEVLGTGLRWNQVQLNPDHEVHHEARSATPHTDDPSVRAGIGTFVRSLFGVGDKSTYSNVYAEAVRRGDYVLTVDVDSSEQCRQVESIMQRHGPVHVEQRSADWMQHGWRGHDPGQAPGSGKPPGGR</sequence>
<evidence type="ECO:0000313" key="3">
    <source>
        <dbReference type="Proteomes" id="UP000297258"/>
    </source>
</evidence>
<organism evidence="2 3">
    <name type="scientific">Massilia horti</name>
    <dbReference type="NCBI Taxonomy" id="2562153"/>
    <lineage>
        <taxon>Bacteria</taxon>
        <taxon>Pseudomonadati</taxon>
        <taxon>Pseudomonadota</taxon>
        <taxon>Betaproteobacteria</taxon>
        <taxon>Burkholderiales</taxon>
        <taxon>Oxalobacteraceae</taxon>
        <taxon>Telluria group</taxon>
        <taxon>Massilia</taxon>
    </lineage>
</organism>
<feature type="region of interest" description="Disordered" evidence="1">
    <location>
        <begin position="124"/>
        <end position="145"/>
    </location>
</feature>
<accession>A0A4Y9SKI5</accession>
<gene>
    <name evidence="2" type="ORF">E4O92_24550</name>
</gene>
<keyword evidence="3" id="KW-1185">Reference proteome</keyword>
<proteinExistence type="predicted"/>
<name>A0A4Y9SKI5_9BURK</name>
<evidence type="ECO:0000256" key="1">
    <source>
        <dbReference type="SAM" id="MobiDB-lite"/>
    </source>
</evidence>